<evidence type="ECO:0000256" key="1">
    <source>
        <dbReference type="SAM" id="Phobius"/>
    </source>
</evidence>
<sequence>MISTTSAFAVFPTKGACAKAVQKAQGGVEFGDGQEKFSLDLQHATHEPQSTLWEHFAIPEAEVNNRLRKGWVIMGVSVLLWTVILYLPYARYMGSFSYANGDEPPEVGELIFVLLVVLAQVGLFVVASNVAESAGFRYEDDQQRFYIIMYNTALIVNLAMDLALTATLSYNQMAGRGVHVADGRLLADLTSLQEVFESYPMQKSMGKLLLKYCWPATFFVPFFLEPIGICWLPYHIGTKLIGSDKRMTDVRAEKALELPIMEQGRYADGTMADLQCNSGLGGSFHRPRLHA</sequence>
<evidence type="ECO:0000313" key="3">
    <source>
        <dbReference type="Proteomes" id="UP001189429"/>
    </source>
</evidence>
<proteinExistence type="predicted"/>
<accession>A0ABN9Y8G1</accession>
<keyword evidence="1" id="KW-0812">Transmembrane</keyword>
<dbReference type="Proteomes" id="UP001189429">
    <property type="component" value="Unassembled WGS sequence"/>
</dbReference>
<feature type="transmembrane region" description="Helical" evidence="1">
    <location>
        <begin position="110"/>
        <end position="127"/>
    </location>
</feature>
<gene>
    <name evidence="2" type="ORF">PCOR1329_LOCUS83511</name>
</gene>
<reference evidence="2" key="1">
    <citation type="submission" date="2023-10" db="EMBL/GenBank/DDBJ databases">
        <authorList>
            <person name="Chen Y."/>
            <person name="Shah S."/>
            <person name="Dougan E. K."/>
            <person name="Thang M."/>
            <person name="Chan C."/>
        </authorList>
    </citation>
    <scope>NUCLEOTIDE SEQUENCE [LARGE SCALE GENOMIC DNA]</scope>
</reference>
<feature type="transmembrane region" description="Helical" evidence="1">
    <location>
        <begin position="148"/>
        <end position="170"/>
    </location>
</feature>
<keyword evidence="1" id="KW-0472">Membrane</keyword>
<feature type="transmembrane region" description="Helical" evidence="1">
    <location>
        <begin position="218"/>
        <end position="237"/>
    </location>
</feature>
<comment type="caution">
    <text evidence="2">The sequence shown here is derived from an EMBL/GenBank/DDBJ whole genome shotgun (WGS) entry which is preliminary data.</text>
</comment>
<dbReference type="EMBL" id="CAUYUJ010022105">
    <property type="protein sequence ID" value="CAK0908958.1"/>
    <property type="molecule type" value="Genomic_DNA"/>
</dbReference>
<evidence type="ECO:0000313" key="2">
    <source>
        <dbReference type="EMBL" id="CAK0908958.1"/>
    </source>
</evidence>
<keyword evidence="1" id="KW-1133">Transmembrane helix</keyword>
<keyword evidence="3" id="KW-1185">Reference proteome</keyword>
<name>A0ABN9Y8G1_9DINO</name>
<protein>
    <submittedName>
        <fullName evidence="2">Uncharacterized protein</fullName>
    </submittedName>
</protein>
<feature type="transmembrane region" description="Helical" evidence="1">
    <location>
        <begin position="71"/>
        <end position="90"/>
    </location>
</feature>
<organism evidence="2 3">
    <name type="scientific">Prorocentrum cordatum</name>
    <dbReference type="NCBI Taxonomy" id="2364126"/>
    <lineage>
        <taxon>Eukaryota</taxon>
        <taxon>Sar</taxon>
        <taxon>Alveolata</taxon>
        <taxon>Dinophyceae</taxon>
        <taxon>Prorocentrales</taxon>
        <taxon>Prorocentraceae</taxon>
        <taxon>Prorocentrum</taxon>
    </lineage>
</organism>